<accession>A0A699UQK1</accession>
<name>A0A699UQK1_TANCI</name>
<reference evidence="1" key="1">
    <citation type="journal article" date="2019" name="Sci. Rep.">
        <title>Draft genome of Tanacetum cinerariifolium, the natural source of mosquito coil.</title>
        <authorList>
            <person name="Yamashiro T."/>
            <person name="Shiraishi A."/>
            <person name="Satake H."/>
            <person name="Nakayama K."/>
        </authorList>
    </citation>
    <scope>NUCLEOTIDE SEQUENCE</scope>
</reference>
<evidence type="ECO:0000313" key="1">
    <source>
        <dbReference type="EMBL" id="GFD23626.1"/>
    </source>
</evidence>
<organism evidence="1">
    <name type="scientific">Tanacetum cinerariifolium</name>
    <name type="common">Dalmatian daisy</name>
    <name type="synonym">Chrysanthemum cinerariifolium</name>
    <dbReference type="NCBI Taxonomy" id="118510"/>
    <lineage>
        <taxon>Eukaryota</taxon>
        <taxon>Viridiplantae</taxon>
        <taxon>Streptophyta</taxon>
        <taxon>Embryophyta</taxon>
        <taxon>Tracheophyta</taxon>
        <taxon>Spermatophyta</taxon>
        <taxon>Magnoliopsida</taxon>
        <taxon>eudicotyledons</taxon>
        <taxon>Gunneridae</taxon>
        <taxon>Pentapetalae</taxon>
        <taxon>asterids</taxon>
        <taxon>campanulids</taxon>
        <taxon>Asterales</taxon>
        <taxon>Asteraceae</taxon>
        <taxon>Asteroideae</taxon>
        <taxon>Anthemideae</taxon>
        <taxon>Anthemidinae</taxon>
        <taxon>Tanacetum</taxon>
    </lineage>
</organism>
<dbReference type="EMBL" id="BKCJ011346197">
    <property type="protein sequence ID" value="GFD23626.1"/>
    <property type="molecule type" value="Genomic_DNA"/>
</dbReference>
<protein>
    <submittedName>
        <fullName evidence="1">Uncharacterized protein</fullName>
    </submittedName>
</protein>
<comment type="caution">
    <text evidence="1">The sequence shown here is derived from an EMBL/GenBank/DDBJ whole genome shotgun (WGS) entry which is preliminary data.</text>
</comment>
<proteinExistence type="predicted"/>
<gene>
    <name evidence="1" type="ORF">Tci_895595</name>
</gene>
<dbReference type="AlphaFoldDB" id="A0A699UQK1"/>
<feature type="non-terminal residue" evidence="1">
    <location>
        <position position="1"/>
    </location>
</feature>
<sequence length="77" mass="8624">PSARIFTNSSYDDDEGVVTNFKNLETTVTVSPTPTTKIHTIHQKTQILGDPLSTVQIRSKVHKNFEAHALVSYIQKQ</sequence>